<dbReference type="Gene3D" id="3.30.2310.20">
    <property type="entry name" value="RelE-like"/>
    <property type="match status" value="1"/>
</dbReference>
<protein>
    <submittedName>
        <fullName evidence="1">Type II toxin-antitoxin system RelE/ParE family toxin</fullName>
    </submittedName>
</protein>
<sequence>MKPNYKPPFSRFVKKAHKPLQLAIEDAVEEICENPGIGEVKVGGLAGVRVSKFKFNRQEYLVAYRPPNPEETEQTEVELLIIDFYQVGSHENFYDELKRYLRAEG</sequence>
<comment type="caution">
    <text evidence="1">The sequence shown here is derived from an EMBL/GenBank/DDBJ whole genome shotgun (WGS) entry which is preliminary data.</text>
</comment>
<evidence type="ECO:0000313" key="1">
    <source>
        <dbReference type="EMBL" id="MFC5769089.1"/>
    </source>
</evidence>
<name>A0ABW1APF9_9RHOO</name>
<dbReference type="EMBL" id="JBHSOG010000024">
    <property type="protein sequence ID" value="MFC5769089.1"/>
    <property type="molecule type" value="Genomic_DNA"/>
</dbReference>
<gene>
    <name evidence="1" type="ORF">ACFPTN_06855</name>
</gene>
<dbReference type="Proteomes" id="UP001595974">
    <property type="component" value="Unassembled WGS sequence"/>
</dbReference>
<evidence type="ECO:0000313" key="2">
    <source>
        <dbReference type="Proteomes" id="UP001595974"/>
    </source>
</evidence>
<reference evidence="2" key="1">
    <citation type="journal article" date="2019" name="Int. J. Syst. Evol. Microbiol.">
        <title>The Global Catalogue of Microorganisms (GCM) 10K type strain sequencing project: providing services to taxonomists for standard genome sequencing and annotation.</title>
        <authorList>
            <consortium name="The Broad Institute Genomics Platform"/>
            <consortium name="The Broad Institute Genome Sequencing Center for Infectious Disease"/>
            <person name="Wu L."/>
            <person name="Ma J."/>
        </authorList>
    </citation>
    <scope>NUCLEOTIDE SEQUENCE [LARGE SCALE GENOMIC DNA]</scope>
    <source>
        <strain evidence="2">SHR3</strain>
    </source>
</reference>
<dbReference type="InterPro" id="IPR035093">
    <property type="entry name" value="RelE/ParE_toxin_dom_sf"/>
</dbReference>
<proteinExistence type="predicted"/>
<keyword evidence="2" id="KW-1185">Reference proteome</keyword>
<dbReference type="InterPro" id="IPR031552">
    <property type="entry name" value="ParE-like_toxin"/>
</dbReference>
<organism evidence="1 2">
    <name type="scientific">Thauera sinica</name>
    <dbReference type="NCBI Taxonomy" id="2665146"/>
    <lineage>
        <taxon>Bacteria</taxon>
        <taxon>Pseudomonadati</taxon>
        <taxon>Pseudomonadota</taxon>
        <taxon>Betaproteobacteria</taxon>
        <taxon>Rhodocyclales</taxon>
        <taxon>Zoogloeaceae</taxon>
        <taxon>Thauera</taxon>
    </lineage>
</organism>
<dbReference type="RefSeq" id="WP_096451870.1">
    <property type="nucleotide sequence ID" value="NZ_JBHSOG010000024.1"/>
</dbReference>
<accession>A0ABW1APF9</accession>
<dbReference type="Pfam" id="PF15781">
    <property type="entry name" value="ParE-like_toxin"/>
    <property type="match status" value="1"/>
</dbReference>